<dbReference type="EMBL" id="VSRR010027997">
    <property type="protein sequence ID" value="MPC68539.1"/>
    <property type="molecule type" value="Genomic_DNA"/>
</dbReference>
<gene>
    <name evidence="2" type="ORF">E2C01_062741</name>
</gene>
<evidence type="ECO:0000256" key="1">
    <source>
        <dbReference type="SAM" id="MobiDB-lite"/>
    </source>
</evidence>
<sequence>MFLHVLGLGPGTSPDTPLPGTGVRNVSPRRPLRQCRTPVVQGALLLTPALRSSHDFKLGQVSLQRHPSVELLWSRPLGGHRGGSHWLGGSSRREGGRGRASFPLVRRGGSLEWVGCEQGERRAGRGDSLRGVFRLVALRLLIGLTPPAGL</sequence>
<accession>A0A5B7HFI8</accession>
<name>A0A5B7HFI8_PORTR</name>
<feature type="region of interest" description="Disordered" evidence="1">
    <location>
        <begin position="1"/>
        <end position="31"/>
    </location>
</feature>
<dbReference type="Proteomes" id="UP000324222">
    <property type="component" value="Unassembled WGS sequence"/>
</dbReference>
<protein>
    <submittedName>
        <fullName evidence="2">Uncharacterized protein</fullName>
    </submittedName>
</protein>
<evidence type="ECO:0000313" key="3">
    <source>
        <dbReference type="Proteomes" id="UP000324222"/>
    </source>
</evidence>
<organism evidence="2 3">
    <name type="scientific">Portunus trituberculatus</name>
    <name type="common">Swimming crab</name>
    <name type="synonym">Neptunus trituberculatus</name>
    <dbReference type="NCBI Taxonomy" id="210409"/>
    <lineage>
        <taxon>Eukaryota</taxon>
        <taxon>Metazoa</taxon>
        <taxon>Ecdysozoa</taxon>
        <taxon>Arthropoda</taxon>
        <taxon>Crustacea</taxon>
        <taxon>Multicrustacea</taxon>
        <taxon>Malacostraca</taxon>
        <taxon>Eumalacostraca</taxon>
        <taxon>Eucarida</taxon>
        <taxon>Decapoda</taxon>
        <taxon>Pleocyemata</taxon>
        <taxon>Brachyura</taxon>
        <taxon>Eubrachyura</taxon>
        <taxon>Portunoidea</taxon>
        <taxon>Portunidae</taxon>
        <taxon>Portuninae</taxon>
        <taxon>Portunus</taxon>
    </lineage>
</organism>
<keyword evidence="3" id="KW-1185">Reference proteome</keyword>
<evidence type="ECO:0000313" key="2">
    <source>
        <dbReference type="EMBL" id="MPC68539.1"/>
    </source>
</evidence>
<dbReference type="AlphaFoldDB" id="A0A5B7HFI8"/>
<comment type="caution">
    <text evidence="2">The sequence shown here is derived from an EMBL/GenBank/DDBJ whole genome shotgun (WGS) entry which is preliminary data.</text>
</comment>
<reference evidence="2 3" key="1">
    <citation type="submission" date="2019-05" db="EMBL/GenBank/DDBJ databases">
        <title>Another draft genome of Portunus trituberculatus and its Hox gene families provides insights of decapod evolution.</title>
        <authorList>
            <person name="Jeong J.-H."/>
            <person name="Song I."/>
            <person name="Kim S."/>
            <person name="Choi T."/>
            <person name="Kim D."/>
            <person name="Ryu S."/>
            <person name="Kim W."/>
        </authorList>
    </citation>
    <scope>NUCLEOTIDE SEQUENCE [LARGE SCALE GENOMIC DNA]</scope>
    <source>
        <tissue evidence="2">Muscle</tissue>
    </source>
</reference>
<proteinExistence type="predicted"/>